<keyword evidence="4" id="KW-1185">Reference proteome</keyword>
<dbReference type="RefSeq" id="WP_012939698.1">
    <property type="nucleotide sequence ID" value="NC_013741.1"/>
</dbReference>
<proteinExistence type="inferred from homology"/>
<dbReference type="Proteomes" id="UP000001901">
    <property type="component" value="Chromosome"/>
</dbReference>
<dbReference type="PANTHER" id="PTHR13420:SF7">
    <property type="entry name" value="UPF0235 PROTEIN C15ORF40"/>
    <property type="match status" value="1"/>
</dbReference>
<organism evidence="3 4">
    <name type="scientific">Archaeoglobus profundus (strain DSM 5631 / JCM 9629 / NBRC 100127 / Av18)</name>
    <dbReference type="NCBI Taxonomy" id="572546"/>
    <lineage>
        <taxon>Archaea</taxon>
        <taxon>Methanobacteriati</taxon>
        <taxon>Methanobacteriota</taxon>
        <taxon>Archaeoglobi</taxon>
        <taxon>Archaeoglobales</taxon>
        <taxon>Archaeoglobaceae</taxon>
        <taxon>Archaeoglobus</taxon>
    </lineage>
</organism>
<evidence type="ECO:0000256" key="1">
    <source>
        <dbReference type="ARBA" id="ARBA00010364"/>
    </source>
</evidence>
<dbReference type="Pfam" id="PF02594">
    <property type="entry name" value="DUF167"/>
    <property type="match status" value="1"/>
</dbReference>
<sequence>MKETDKGILIEVDVSPNAKRTAITGYDPWRKALKVSVKSPPRGGKANRELTDFLGGIFNCKVEIVKGEKSTKKTVLLKGLSLEKALSILKELGVEVS</sequence>
<dbReference type="OrthoDB" id="51554at2157"/>
<evidence type="ECO:0000256" key="2">
    <source>
        <dbReference type="HAMAP-Rule" id="MF_00634"/>
    </source>
</evidence>
<dbReference type="KEGG" id="apo:Arcpr_0292"/>
<dbReference type="Gene3D" id="3.30.1200.10">
    <property type="entry name" value="YggU-like"/>
    <property type="match status" value="1"/>
</dbReference>
<protein>
    <recommendedName>
        <fullName evidence="2">UPF0235 protein Arcpr_0292</fullName>
    </recommendedName>
</protein>
<evidence type="ECO:0000313" key="4">
    <source>
        <dbReference type="Proteomes" id="UP000001901"/>
    </source>
</evidence>
<dbReference type="SMART" id="SM01152">
    <property type="entry name" value="DUF167"/>
    <property type="match status" value="1"/>
</dbReference>
<dbReference type="PaxDb" id="572546-Arcpr_0292"/>
<dbReference type="eggNOG" id="arCOG04058">
    <property type="taxonomic scope" value="Archaea"/>
</dbReference>
<name>D2RGD7_ARCPA</name>
<dbReference type="PANTHER" id="PTHR13420">
    <property type="entry name" value="UPF0235 PROTEIN C15ORF40"/>
    <property type="match status" value="1"/>
</dbReference>
<dbReference type="GO" id="GO:0005737">
    <property type="term" value="C:cytoplasm"/>
    <property type="evidence" value="ECO:0007669"/>
    <property type="project" value="TreeGrafter"/>
</dbReference>
<dbReference type="AlphaFoldDB" id="D2RGD7"/>
<dbReference type="InterPro" id="IPR003746">
    <property type="entry name" value="DUF167"/>
</dbReference>
<dbReference type="STRING" id="572546.Arcpr_0292"/>
<dbReference type="HOGENOM" id="CLU_130694_6_1_2"/>
<dbReference type="NCBIfam" id="TIGR00251">
    <property type="entry name" value="DUF167 family protein"/>
    <property type="match status" value="1"/>
</dbReference>
<evidence type="ECO:0000313" key="3">
    <source>
        <dbReference type="EMBL" id="ADB57362.1"/>
    </source>
</evidence>
<comment type="similarity">
    <text evidence="1 2">Belongs to the UPF0235 family.</text>
</comment>
<dbReference type="EMBL" id="CP001857">
    <property type="protein sequence ID" value="ADB57362.1"/>
    <property type="molecule type" value="Genomic_DNA"/>
</dbReference>
<dbReference type="GeneID" id="8738945"/>
<dbReference type="InterPro" id="IPR036591">
    <property type="entry name" value="YggU-like_sf"/>
</dbReference>
<gene>
    <name evidence="3" type="ordered locus">Arcpr_0292</name>
</gene>
<accession>D2RGD7</accession>
<dbReference type="SUPFAM" id="SSF69786">
    <property type="entry name" value="YggU-like"/>
    <property type="match status" value="1"/>
</dbReference>
<dbReference type="HAMAP" id="MF_00634">
    <property type="entry name" value="UPF0235"/>
    <property type="match status" value="1"/>
</dbReference>
<reference evidence="3 4" key="1">
    <citation type="journal article" date="2010" name="Stand. Genomic Sci.">
        <title>Complete genome sequence of Archaeoglobus profundus type strain (AV18).</title>
        <authorList>
            <person name="von Jan M."/>
            <person name="Lapidus A."/>
            <person name="Del Rio T.G."/>
            <person name="Copeland A."/>
            <person name="Tice H."/>
            <person name="Cheng J.F."/>
            <person name="Lucas S."/>
            <person name="Chen F."/>
            <person name="Nolan M."/>
            <person name="Goodwin L."/>
            <person name="Han C."/>
            <person name="Pitluck S."/>
            <person name="Liolios K."/>
            <person name="Ivanova N."/>
            <person name="Mavromatis K."/>
            <person name="Ovchinnikova G."/>
            <person name="Chertkov O."/>
            <person name="Pati A."/>
            <person name="Chen A."/>
            <person name="Palaniappan K."/>
            <person name="Land M."/>
            <person name="Hauser L."/>
            <person name="Chang Y.J."/>
            <person name="Jeffries C.D."/>
            <person name="Saunders E."/>
            <person name="Brettin T."/>
            <person name="Detter J.C."/>
            <person name="Chain P."/>
            <person name="Eichinger K."/>
            <person name="Huber H."/>
            <person name="Spring S."/>
            <person name="Rohde M."/>
            <person name="Goker M."/>
            <person name="Wirth R."/>
            <person name="Woyke T."/>
            <person name="Bristow J."/>
            <person name="Eisen J.A."/>
            <person name="Markowitz V."/>
            <person name="Hugenholtz P."/>
            <person name="Kyrpides N.C."/>
            <person name="Klenk H.P."/>
        </authorList>
    </citation>
    <scope>NUCLEOTIDE SEQUENCE [LARGE SCALE GENOMIC DNA]</scope>
    <source>
        <strain evidence="4">DSM 5631 / JCM 9629 / NBRC 100127 / Av18</strain>
    </source>
</reference>